<gene>
    <name evidence="2" type="ORF">COCMIDRAFT_10072</name>
</gene>
<dbReference type="KEGG" id="bor:COCMIDRAFT_10072"/>
<dbReference type="InterPro" id="IPR013762">
    <property type="entry name" value="Integrase-like_cat_sf"/>
</dbReference>
<dbReference type="GeneID" id="19117729"/>
<dbReference type="GO" id="GO:0003677">
    <property type="term" value="F:DNA binding"/>
    <property type="evidence" value="ECO:0007669"/>
    <property type="project" value="InterPro"/>
</dbReference>
<keyword evidence="3" id="KW-1185">Reference proteome</keyword>
<evidence type="ECO:0000313" key="3">
    <source>
        <dbReference type="Proteomes" id="UP000054032"/>
    </source>
</evidence>
<dbReference type="PANTHER" id="PTHR37535">
    <property type="entry name" value="FLUG DOMAIN PROTEIN"/>
    <property type="match status" value="1"/>
</dbReference>
<dbReference type="OrthoDB" id="3437109at2759"/>
<evidence type="ECO:0000256" key="1">
    <source>
        <dbReference type="ARBA" id="ARBA00023172"/>
    </source>
</evidence>
<evidence type="ECO:0000313" key="2">
    <source>
        <dbReference type="EMBL" id="EUC39949.1"/>
    </source>
</evidence>
<dbReference type="AlphaFoldDB" id="W6YWP6"/>
<dbReference type="EMBL" id="KI964219">
    <property type="protein sequence ID" value="EUC39949.1"/>
    <property type="molecule type" value="Genomic_DNA"/>
</dbReference>
<organism evidence="2 3">
    <name type="scientific">Bipolaris oryzae ATCC 44560</name>
    <dbReference type="NCBI Taxonomy" id="930090"/>
    <lineage>
        <taxon>Eukaryota</taxon>
        <taxon>Fungi</taxon>
        <taxon>Dikarya</taxon>
        <taxon>Ascomycota</taxon>
        <taxon>Pezizomycotina</taxon>
        <taxon>Dothideomycetes</taxon>
        <taxon>Pleosporomycetidae</taxon>
        <taxon>Pleosporales</taxon>
        <taxon>Pleosporineae</taxon>
        <taxon>Pleosporaceae</taxon>
        <taxon>Bipolaris</taxon>
    </lineage>
</organism>
<dbReference type="RefSeq" id="XP_007693540.1">
    <property type="nucleotide sequence ID" value="XM_007695350.1"/>
</dbReference>
<dbReference type="InterPro" id="IPR021842">
    <property type="entry name" value="DUF3435"/>
</dbReference>
<dbReference type="HOGENOM" id="CLU_517780_0_0_1"/>
<dbReference type="SUPFAM" id="SSF56349">
    <property type="entry name" value="DNA breaking-rejoining enzymes"/>
    <property type="match status" value="1"/>
</dbReference>
<dbReference type="PANTHER" id="PTHR37535:SF3">
    <property type="entry name" value="FLUG DOMAIN-CONTAINING PROTEIN"/>
    <property type="match status" value="1"/>
</dbReference>
<name>W6YWP6_COCMI</name>
<reference evidence="2 3" key="1">
    <citation type="journal article" date="2013" name="PLoS Genet.">
        <title>Comparative genome structure, secondary metabolite, and effector coding capacity across Cochliobolus pathogens.</title>
        <authorList>
            <person name="Condon B.J."/>
            <person name="Leng Y."/>
            <person name="Wu D."/>
            <person name="Bushley K.E."/>
            <person name="Ohm R.A."/>
            <person name="Otillar R."/>
            <person name="Martin J."/>
            <person name="Schackwitz W."/>
            <person name="Grimwood J."/>
            <person name="MohdZainudin N."/>
            <person name="Xue C."/>
            <person name="Wang R."/>
            <person name="Manning V.A."/>
            <person name="Dhillon B."/>
            <person name="Tu Z.J."/>
            <person name="Steffenson B.J."/>
            <person name="Salamov A."/>
            <person name="Sun H."/>
            <person name="Lowry S."/>
            <person name="LaButti K."/>
            <person name="Han J."/>
            <person name="Copeland A."/>
            <person name="Lindquist E."/>
            <person name="Barry K."/>
            <person name="Schmutz J."/>
            <person name="Baker S.E."/>
            <person name="Ciuffetti L.M."/>
            <person name="Grigoriev I.V."/>
            <person name="Zhong S."/>
            <person name="Turgeon B.G."/>
        </authorList>
    </citation>
    <scope>NUCLEOTIDE SEQUENCE [LARGE SCALE GENOMIC DNA]</scope>
    <source>
        <strain evidence="2 3">ATCC 44560</strain>
    </source>
</reference>
<dbReference type="InterPro" id="IPR011010">
    <property type="entry name" value="DNA_brk_join_enz"/>
</dbReference>
<dbReference type="Gene3D" id="1.10.443.10">
    <property type="entry name" value="Intergrase catalytic core"/>
    <property type="match status" value="1"/>
</dbReference>
<proteinExistence type="predicted"/>
<sequence length="585" mass="67458">MGKPTKRSANLQRKGLTADALLAQSYKQCKKRLAASTDRNYKDAQKLWDEYEPSISDIIYLPKILKWIRYCAYTGRPSLLQPGSHVPDVHQLKQFLHWWAGSSEGRIQAQVSVVSCEVVWARVQSVILQVTGNRVPTQVNTDVLAWIRTNLTQELCLTTERVKKGLCDLVVFTNLMKQLWCHDADEFEWERERVQTAFLLQIHMFTGGRPGAFVPTGYYPDIHLKYEDVEFLLIRVKDGQEKFGLVLRQGWRKGEKQMLDSKLRTLWTEDESMIYCPVTSFLALALADDAFVSIKSRSDLESLKLDGGEDVRVFPFKAEMHGKPFLVTRRGGTMPYSSWWYKLKSLSQRAGYMEYIRPYDIRRGTANKLDESSSVSTNSRNQLLGHSSDAIYQQYYQSDISAVDIKGIVLRGKADAGFDVQTLRRNRRLKRLPSRLPSREHQEFLANWRRLTWEGEASKDVCGKRARKQAWKALQKSWTETYVTVIAPEPPMQSKIPKSVERFGKLDEPTTLNAIMMQYDPHRKLIKEAALPTEYSLRASPILDSLSCLASKNYEHPAAWYPGTEPRRLTDKRTECRFCRKDFTT</sequence>
<dbReference type="GO" id="GO:0015074">
    <property type="term" value="P:DNA integration"/>
    <property type="evidence" value="ECO:0007669"/>
    <property type="project" value="InterPro"/>
</dbReference>
<keyword evidence="1" id="KW-0233">DNA recombination</keyword>
<dbReference type="STRING" id="930090.W6YWP6"/>
<protein>
    <submittedName>
        <fullName evidence="2">Uncharacterized protein</fullName>
    </submittedName>
</protein>
<dbReference type="Pfam" id="PF11917">
    <property type="entry name" value="DUF3435"/>
    <property type="match status" value="1"/>
</dbReference>
<accession>W6YWP6</accession>
<dbReference type="GO" id="GO:0006310">
    <property type="term" value="P:DNA recombination"/>
    <property type="evidence" value="ECO:0007669"/>
    <property type="project" value="UniProtKB-KW"/>
</dbReference>
<dbReference type="eggNOG" id="ENOG502SH56">
    <property type="taxonomic scope" value="Eukaryota"/>
</dbReference>
<dbReference type="Proteomes" id="UP000054032">
    <property type="component" value="Unassembled WGS sequence"/>
</dbReference>